<dbReference type="EMBL" id="CP110615">
    <property type="protein sequence ID" value="UZJ23569.1"/>
    <property type="molecule type" value="Genomic_DNA"/>
</dbReference>
<accession>A0ABY6NWF7</accession>
<dbReference type="PANTHER" id="PTHR34547:SF1">
    <property type="entry name" value="YACP-LIKE NYN DOMAIN PROTEIN"/>
    <property type="match status" value="1"/>
</dbReference>
<dbReference type="PANTHER" id="PTHR34547">
    <property type="entry name" value="YACP-LIKE NYN DOMAIN PROTEIN"/>
    <property type="match status" value="1"/>
</dbReference>
<dbReference type="InterPro" id="IPR010298">
    <property type="entry name" value="YacP-like"/>
</dbReference>
<keyword evidence="2" id="KW-1185">Reference proteome</keyword>
<sequence>MSEPPPRGPRDLPPAVRERLAALAAAALPTLARADVPAPVAHLGRFTPVKRARLGAAVLVAALVEHPRFRVAVLEHARAQASWELDLDGPEPARAAAAAVLLADPRAAELVTVAAGIDLTAGLRAELAGARRETRRVLGELERVTAELARTRAVPVSAVVDDGADKLRQRLREQGRRLREATDALARSEPVESVPTAELDRVRVERDEALADVAAQRVRAERAEGARDVALRADRAARDADELRLALLLDTLGGVAAGLRHELGVRAGTTGARPADGLTGAAASIPAGSRLGDLAALDRALALTNTHLVVDGYNVTKTGYPQLELVAQRDRLVRDLGLLAARTSAEVTVVFDGAAVTARGGQVWARGVRVLFSAAGVIADDVVRDVVAAEPVGRPLVVASSDREVVDSVRASGAHTVASAVLVERLAR</sequence>
<dbReference type="Proteomes" id="UP001164965">
    <property type="component" value="Chromosome"/>
</dbReference>
<dbReference type="RefSeq" id="WP_265381676.1">
    <property type="nucleotide sequence ID" value="NZ_CP110615.1"/>
</dbReference>
<dbReference type="Pfam" id="PF05991">
    <property type="entry name" value="NYN_YacP"/>
    <property type="match status" value="1"/>
</dbReference>
<organism evidence="1 2">
    <name type="scientific">Rhodococcus antarcticus</name>
    <dbReference type="NCBI Taxonomy" id="2987751"/>
    <lineage>
        <taxon>Bacteria</taxon>
        <taxon>Bacillati</taxon>
        <taxon>Actinomycetota</taxon>
        <taxon>Actinomycetes</taxon>
        <taxon>Mycobacteriales</taxon>
        <taxon>Nocardiaceae</taxon>
        <taxon>Rhodococcus</taxon>
    </lineage>
</organism>
<reference evidence="1" key="1">
    <citation type="submission" date="2022-10" db="EMBL/GenBank/DDBJ databases">
        <title>Rhodococcus sp.75.</title>
        <authorList>
            <person name="Sun M."/>
        </authorList>
    </citation>
    <scope>NUCLEOTIDE SEQUENCE</scope>
    <source>
        <strain evidence="1">75</strain>
    </source>
</reference>
<name>A0ABY6NWF7_9NOCA</name>
<evidence type="ECO:0000313" key="2">
    <source>
        <dbReference type="Proteomes" id="UP001164965"/>
    </source>
</evidence>
<gene>
    <name evidence="1" type="ORF">RHODO2019_10065</name>
</gene>
<proteinExistence type="predicted"/>
<protein>
    <submittedName>
        <fullName evidence="1">NYN domain-containing protein</fullName>
    </submittedName>
</protein>
<evidence type="ECO:0000313" key="1">
    <source>
        <dbReference type="EMBL" id="UZJ23569.1"/>
    </source>
</evidence>